<proteinExistence type="predicted"/>
<name>A0A174BRW8_9FIRM</name>
<protein>
    <submittedName>
        <fullName evidence="1">V-type ATP synthase subunit E</fullName>
    </submittedName>
</protein>
<dbReference type="AlphaFoldDB" id="A0A174BRW8"/>
<dbReference type="Gene3D" id="3.30.2320.30">
    <property type="entry name" value="ATP synthase, E subunit, C-terminal"/>
    <property type="match status" value="1"/>
</dbReference>
<evidence type="ECO:0000313" key="2">
    <source>
        <dbReference type="Proteomes" id="UP000095544"/>
    </source>
</evidence>
<gene>
    <name evidence="1" type="ORF">ERS852491_01086</name>
</gene>
<dbReference type="InterPro" id="IPR038495">
    <property type="entry name" value="ATPase_E_C"/>
</dbReference>
<dbReference type="Proteomes" id="UP000095544">
    <property type="component" value="Unassembled WGS sequence"/>
</dbReference>
<dbReference type="STRING" id="39482.ERS852491_01086"/>
<dbReference type="EMBL" id="CYZU01000007">
    <property type="protein sequence ID" value="CUO02388.1"/>
    <property type="molecule type" value="Genomic_DNA"/>
</dbReference>
<accession>A0A174BRW8</accession>
<dbReference type="SUPFAM" id="SSF160527">
    <property type="entry name" value="V-type ATPase subunit E-like"/>
    <property type="match status" value="1"/>
</dbReference>
<organism evidence="1 2">
    <name type="scientific">Faecalicatena contorta</name>
    <dbReference type="NCBI Taxonomy" id="39482"/>
    <lineage>
        <taxon>Bacteria</taxon>
        <taxon>Bacillati</taxon>
        <taxon>Bacillota</taxon>
        <taxon>Clostridia</taxon>
        <taxon>Lachnospirales</taxon>
        <taxon>Lachnospiraceae</taxon>
        <taxon>Faecalicatena</taxon>
    </lineage>
</organism>
<evidence type="ECO:0000313" key="1">
    <source>
        <dbReference type="EMBL" id="CUO02388.1"/>
    </source>
</evidence>
<reference evidence="1 2" key="1">
    <citation type="submission" date="2015-09" db="EMBL/GenBank/DDBJ databases">
        <authorList>
            <consortium name="Pathogen Informatics"/>
        </authorList>
    </citation>
    <scope>NUCLEOTIDE SEQUENCE [LARGE SCALE GENOMIC DNA]</scope>
    <source>
        <strain evidence="1 2">2789STDY5834876</strain>
    </source>
</reference>
<sequence>MTLEEKIAHLRSASMKEARAEGNAIIDSYREALEQVFEDHKKEALGQSETRIKAETVNARQQLNQAMARSQLELKRMLGKVQQDLKDKIFAETVALVHDYMKTEAYEDYLIQCIRNAVHFAAGEAMVIYINPSDEARRSDLEDALGTRLTVSAEDFMGGIRAVIRGRNILIDNSFKTALRNEYDKFVFLGGDGIA</sequence>
<dbReference type="RefSeq" id="WP_242843802.1">
    <property type="nucleotide sequence ID" value="NZ_CABKUE010000006.1"/>
</dbReference>